<dbReference type="GO" id="GO:0016787">
    <property type="term" value="F:hydrolase activity"/>
    <property type="evidence" value="ECO:0007669"/>
    <property type="project" value="InterPro"/>
</dbReference>
<evidence type="ECO:0000313" key="4">
    <source>
        <dbReference type="Proteomes" id="UP000001025"/>
    </source>
</evidence>
<dbReference type="Pfam" id="PF06439">
    <property type="entry name" value="3keto-disac_hyd"/>
    <property type="match status" value="1"/>
</dbReference>
<dbReference type="PANTHER" id="PTHR33546">
    <property type="entry name" value="LARGE, MULTIFUNCTIONAL SECRETED PROTEIN-RELATED"/>
    <property type="match status" value="1"/>
</dbReference>
<evidence type="ECO:0000256" key="1">
    <source>
        <dbReference type="SAM" id="MobiDB-lite"/>
    </source>
</evidence>
<dbReference type="OrthoDB" id="176168at2"/>
<organism evidence="3 4">
    <name type="scientific">Rhodopirellula baltica (strain DSM 10527 / NCIMB 13988 / SH1)</name>
    <dbReference type="NCBI Taxonomy" id="243090"/>
    <lineage>
        <taxon>Bacteria</taxon>
        <taxon>Pseudomonadati</taxon>
        <taxon>Planctomycetota</taxon>
        <taxon>Planctomycetia</taxon>
        <taxon>Pirellulales</taxon>
        <taxon>Pirellulaceae</taxon>
        <taxon>Rhodopirellula</taxon>
    </lineage>
</organism>
<dbReference type="PANTHER" id="PTHR33546:SF1">
    <property type="entry name" value="LARGE, MULTIFUNCTIONAL SECRETED PROTEIN"/>
    <property type="match status" value="1"/>
</dbReference>
<dbReference type="AlphaFoldDB" id="Q7UGD2"/>
<protein>
    <submittedName>
        <fullName evidence="3">Large multi-functional protein</fullName>
    </submittedName>
</protein>
<dbReference type="PATRIC" id="fig|243090.15.peg.2538"/>
<dbReference type="KEGG" id="rba:RB5288"/>
<sequence length="363" mass="40224">MIPRAVSFWPSRYPSTRFSTDPVISPMFLNRSLLPNVRYIVCAWIICGSGLGISAEDHPSQSKPKIQPYPDAAVWTDAAKASMEWDGFDFVGEFVQDDRAMQVTPSEGRFYVSIYDGGFPGTGWIGKPIVHEWLDREGIESRVAGWQKVDRSAAVVGKKPPADAIVLFDGSNTQAWQNGKIEDGVLKAGARTKDTFRDFRLYLEFMIPLKPEPPISHPHRGNSGVFAVGAYEVQISDNFGLDPDPRAWQDMDILKPVNTWCGSIYGIREADWNVCLPPLSWQSMEIEFTAARFENGKKVTPAVISVTQNGVLLHDQVELPSGTGGGPAGPRPEVGEGPIYLQNHGNPNRFRNIWIVPRSPTDP</sequence>
<dbReference type="Proteomes" id="UP000001025">
    <property type="component" value="Chromosome"/>
</dbReference>
<dbReference type="HOGENOM" id="CLU_762629_0_0_0"/>
<gene>
    <name evidence="3" type="ordered locus">RB5288</name>
</gene>
<dbReference type="Gene3D" id="2.60.120.560">
    <property type="entry name" value="Exo-inulinase, domain 1"/>
    <property type="match status" value="1"/>
</dbReference>
<feature type="region of interest" description="Disordered" evidence="1">
    <location>
        <begin position="318"/>
        <end position="337"/>
    </location>
</feature>
<dbReference type="InParanoid" id="Q7UGD2"/>
<keyword evidence="4" id="KW-1185">Reference proteome</keyword>
<proteinExistence type="predicted"/>
<name>Q7UGD2_RHOBA</name>
<accession>Q7UGD2</accession>
<dbReference type="EnsemblBacteria" id="CAD78397">
    <property type="protein sequence ID" value="CAD78397"/>
    <property type="gene ID" value="RB5288"/>
</dbReference>
<dbReference type="STRING" id="243090.RB5288"/>
<dbReference type="InterPro" id="IPR010496">
    <property type="entry name" value="AL/BT2_dom"/>
</dbReference>
<reference evidence="3 4" key="1">
    <citation type="journal article" date="2003" name="Proc. Natl. Acad. Sci. U.S.A.">
        <title>Complete genome sequence of the marine planctomycete Pirellula sp. strain 1.</title>
        <authorList>
            <person name="Gloeckner F.O."/>
            <person name="Kube M."/>
            <person name="Bauer M."/>
            <person name="Teeling H."/>
            <person name="Lombardot T."/>
            <person name="Ludwig W."/>
            <person name="Gade D."/>
            <person name="Beck A."/>
            <person name="Borzym K."/>
            <person name="Heitmann K."/>
            <person name="Rabus R."/>
            <person name="Schlesner H."/>
            <person name="Amann R."/>
            <person name="Reinhardt R."/>
        </authorList>
    </citation>
    <scope>NUCLEOTIDE SEQUENCE [LARGE SCALE GENOMIC DNA]</scope>
    <source>
        <strain evidence="4">DSM 10527 / NCIMB 13988 / SH1</strain>
    </source>
</reference>
<feature type="domain" description="3-keto-alpha-glucoside-1,2-lyase/3-keto-2-hydroxy-glucal hydratase" evidence="2">
    <location>
        <begin position="164"/>
        <end position="355"/>
    </location>
</feature>
<dbReference type="EMBL" id="BX294141">
    <property type="protein sequence ID" value="CAD78397.1"/>
    <property type="molecule type" value="Genomic_DNA"/>
</dbReference>
<dbReference type="eggNOG" id="COG2010">
    <property type="taxonomic scope" value="Bacteria"/>
</dbReference>
<evidence type="ECO:0000313" key="3">
    <source>
        <dbReference type="EMBL" id="CAD78397.1"/>
    </source>
</evidence>
<evidence type="ECO:0000259" key="2">
    <source>
        <dbReference type="Pfam" id="PF06439"/>
    </source>
</evidence>